<evidence type="ECO:0000256" key="1">
    <source>
        <dbReference type="ARBA" id="ARBA00001966"/>
    </source>
</evidence>
<dbReference type="InterPro" id="IPR006638">
    <property type="entry name" value="Elp3/MiaA/NifB-like_rSAM"/>
</dbReference>
<dbReference type="PANTHER" id="PTHR43409">
    <property type="entry name" value="ANAEROBIC MAGNESIUM-PROTOPORPHYRIN IX MONOMETHYL ESTER CYCLASE-RELATED"/>
    <property type="match status" value="1"/>
</dbReference>
<comment type="cofactor">
    <cofactor evidence="1">
        <name>[4Fe-4S] cluster</name>
        <dbReference type="ChEBI" id="CHEBI:49883"/>
    </cofactor>
</comment>
<keyword evidence="2" id="KW-0949">S-adenosyl-L-methionine</keyword>
<evidence type="ECO:0000259" key="6">
    <source>
        <dbReference type="PROSITE" id="PS51918"/>
    </source>
</evidence>
<dbReference type="Gene3D" id="3.30.750.210">
    <property type="match status" value="1"/>
</dbReference>
<name>A0ABT2A076_9BURK</name>
<dbReference type="CDD" id="cd01335">
    <property type="entry name" value="Radical_SAM"/>
    <property type="match status" value="1"/>
</dbReference>
<dbReference type="InterPro" id="IPR017834">
    <property type="entry name" value="Hopanoid_synth-assoc_rSAM_HpnJ"/>
</dbReference>
<dbReference type="SFLD" id="SFLDF00404">
    <property type="entry name" value="hopanetetrol_cyclitol_ether_sy"/>
    <property type="match status" value="1"/>
</dbReference>
<dbReference type="SFLD" id="SFLDG01082">
    <property type="entry name" value="B12-binding_domain_containing"/>
    <property type="match status" value="1"/>
</dbReference>
<dbReference type="EMBL" id="JANUGX010000001">
    <property type="protein sequence ID" value="MCS0587589.1"/>
    <property type="molecule type" value="Genomic_DNA"/>
</dbReference>
<evidence type="ECO:0000313" key="8">
    <source>
        <dbReference type="Proteomes" id="UP001205560"/>
    </source>
</evidence>
<evidence type="ECO:0000256" key="5">
    <source>
        <dbReference type="ARBA" id="ARBA00023014"/>
    </source>
</evidence>
<dbReference type="NCBIfam" id="TIGR03471">
    <property type="entry name" value="HpnJ"/>
    <property type="match status" value="1"/>
</dbReference>
<evidence type="ECO:0000256" key="4">
    <source>
        <dbReference type="ARBA" id="ARBA00023004"/>
    </source>
</evidence>
<organism evidence="7 8">
    <name type="scientific">Massilia norwichensis</name>
    <dbReference type="NCBI Taxonomy" id="1442366"/>
    <lineage>
        <taxon>Bacteria</taxon>
        <taxon>Pseudomonadati</taxon>
        <taxon>Pseudomonadota</taxon>
        <taxon>Betaproteobacteria</taxon>
        <taxon>Burkholderiales</taxon>
        <taxon>Oxalobacteraceae</taxon>
        <taxon>Telluria group</taxon>
        <taxon>Massilia</taxon>
    </lineage>
</organism>
<dbReference type="InterPro" id="IPR058240">
    <property type="entry name" value="rSAM_sf"/>
</dbReference>
<accession>A0ABT2A076</accession>
<reference evidence="7 8" key="1">
    <citation type="submission" date="2022-08" db="EMBL/GenBank/DDBJ databases">
        <title>Reclassification of Massilia species as members of the genera Telluria, Duganella, Pseudoduganella, Mokoshia gen. nov. and Zemynaea gen. nov. using orthogonal and non-orthogonal genome-based approaches.</title>
        <authorList>
            <person name="Bowman J.P."/>
        </authorList>
    </citation>
    <scope>NUCLEOTIDE SEQUENCE [LARGE SCALE GENOMIC DNA]</scope>
    <source>
        <strain evidence="7 8">LMG 28164</strain>
    </source>
</reference>
<dbReference type="RefSeq" id="WP_258843426.1">
    <property type="nucleotide sequence ID" value="NZ_JANUGX010000001.1"/>
</dbReference>
<dbReference type="SUPFAM" id="SSF102114">
    <property type="entry name" value="Radical SAM enzymes"/>
    <property type="match status" value="1"/>
</dbReference>
<evidence type="ECO:0000256" key="3">
    <source>
        <dbReference type="ARBA" id="ARBA00022723"/>
    </source>
</evidence>
<dbReference type="Proteomes" id="UP001205560">
    <property type="component" value="Unassembled WGS sequence"/>
</dbReference>
<dbReference type="Pfam" id="PF04055">
    <property type="entry name" value="Radical_SAM"/>
    <property type="match status" value="1"/>
</dbReference>
<dbReference type="SFLD" id="SFLDG01123">
    <property type="entry name" value="methyltransferase_(Class_B)"/>
    <property type="match status" value="1"/>
</dbReference>
<evidence type="ECO:0000256" key="2">
    <source>
        <dbReference type="ARBA" id="ARBA00022691"/>
    </source>
</evidence>
<keyword evidence="3" id="KW-0479">Metal-binding</keyword>
<dbReference type="PROSITE" id="PS51918">
    <property type="entry name" value="RADICAL_SAM"/>
    <property type="match status" value="1"/>
</dbReference>
<dbReference type="Gene3D" id="3.30.750.200">
    <property type="match status" value="1"/>
</dbReference>
<dbReference type="InterPro" id="IPR007197">
    <property type="entry name" value="rSAM"/>
</dbReference>
<dbReference type="SMART" id="SM00729">
    <property type="entry name" value="Elp3"/>
    <property type="match status" value="1"/>
</dbReference>
<keyword evidence="8" id="KW-1185">Reference proteome</keyword>
<sequence>MSHLKTLFLQAPSFDGFDGGAGSRYQAKREIRSFWYPTWLAQPAALVPGSRLLDAPADGLTVEQALDIASAYELVIIHTSTPSFPSDARFTELLKARNPTLLAGMVGAKVAVDPGGSLRASRAIDFVAREEFDYTCRELAEGRPLADIDGISWREAGAGGDAIRHNPPRAMLEDMDALPFVAPVYRRDLNIRNYFIGYLNYPYVSLYTGRGCRSRCTFCLWPQTVGGHRYRTRSSENVLAEVRWIKENMPEVKEIMFDDDTFTDFRPRAEEIARGLGELGVTWSCNAKANVPYSTLKIMKENGLRLLLVGYESGDDQILLNIKKGLRTDIARRFAADCRQLGITVHGTFILGLPGETRETIAKSIAFAKEINPHTIQVSLAAPYPGTRLYEQAVENEWIPPNKTIHLVNESGVQLAALSYPHLSSEEIYHGLEQFYRSFYFRPSKIWEIVSEMAGSWEMTRRRLREGVEFFHFLRAHGATHS</sequence>
<proteinExistence type="predicted"/>
<dbReference type="InterPro" id="IPR051198">
    <property type="entry name" value="BchE-like"/>
</dbReference>
<dbReference type="SFLD" id="SFLDS00029">
    <property type="entry name" value="Radical_SAM"/>
    <property type="match status" value="1"/>
</dbReference>
<gene>
    <name evidence="7" type="primary">hpnJ</name>
    <name evidence="7" type="ORF">NX782_00045</name>
</gene>
<dbReference type="InterPro" id="IPR034466">
    <property type="entry name" value="Methyltransferase_Class_B"/>
</dbReference>
<protein>
    <submittedName>
        <fullName evidence="7">Hopanoid biosynthesis associated radical SAM protein HpnJ</fullName>
    </submittedName>
</protein>
<evidence type="ECO:0000313" key="7">
    <source>
        <dbReference type="EMBL" id="MCS0587589.1"/>
    </source>
</evidence>
<keyword evidence="4" id="KW-0408">Iron</keyword>
<comment type="caution">
    <text evidence="7">The sequence shown here is derived from an EMBL/GenBank/DDBJ whole genome shotgun (WGS) entry which is preliminary data.</text>
</comment>
<dbReference type="PANTHER" id="PTHR43409:SF16">
    <property type="entry name" value="SLR0320 PROTEIN"/>
    <property type="match status" value="1"/>
</dbReference>
<feature type="domain" description="Radical SAM core" evidence="6">
    <location>
        <begin position="198"/>
        <end position="416"/>
    </location>
</feature>
<keyword evidence="5" id="KW-0411">Iron-sulfur</keyword>